<gene>
    <name evidence="1" type="ORF">Adt_17279</name>
</gene>
<name>A0ABD1TG12_9LAMI</name>
<evidence type="ECO:0000313" key="1">
    <source>
        <dbReference type="EMBL" id="KAL2511679.1"/>
    </source>
</evidence>
<dbReference type="Proteomes" id="UP001604336">
    <property type="component" value="Unassembled WGS sequence"/>
</dbReference>
<dbReference type="AlphaFoldDB" id="A0ABD1TG12"/>
<evidence type="ECO:0000313" key="2">
    <source>
        <dbReference type="Proteomes" id="UP001604336"/>
    </source>
</evidence>
<keyword evidence="2" id="KW-1185">Reference proteome</keyword>
<dbReference type="PANTHER" id="PTHR32278">
    <property type="entry name" value="F-BOX DOMAIN-CONTAINING PROTEIN"/>
    <property type="match status" value="1"/>
</dbReference>
<dbReference type="PANTHER" id="PTHR32278:SF85">
    <property type="entry name" value="F-BOX PROTEIN PP2-B11-LIKE"/>
    <property type="match status" value="1"/>
</dbReference>
<protein>
    <submittedName>
        <fullName evidence="1">F-box protein PP2-B11</fullName>
    </submittedName>
</protein>
<accession>A0ABD1TG12</accession>
<dbReference type="Pfam" id="PF14299">
    <property type="entry name" value="PP2"/>
    <property type="match status" value="1"/>
</dbReference>
<reference evidence="2" key="1">
    <citation type="submission" date="2024-07" db="EMBL/GenBank/DDBJ databases">
        <title>Two chromosome-level genome assemblies of Korean endemic species Abeliophyllum distichum and Forsythia ovata (Oleaceae).</title>
        <authorList>
            <person name="Jang H."/>
        </authorList>
    </citation>
    <scope>NUCLEOTIDE SEQUENCE [LARGE SCALE GENOMIC DNA]</scope>
</reference>
<sequence length="155" mass="17972">MSGEHLIHVTQNTTPEKHGIFQLYGEKTPKYWKWTTLDDNSRSEVAELVDVCWLDIKGIIDIKKLLIKTNYVVFLVFKLKEDSYGLKKANSSVRFLNGKTEGESTVFIDKKKVPGERGRFPQPRTHGWMEIKLGEFFNNLGEDGDVEFRLFETEN</sequence>
<dbReference type="InterPro" id="IPR025886">
    <property type="entry name" value="PP2-like"/>
</dbReference>
<proteinExistence type="predicted"/>
<comment type="caution">
    <text evidence="1">The sequence shown here is derived from an EMBL/GenBank/DDBJ whole genome shotgun (WGS) entry which is preliminary data.</text>
</comment>
<dbReference type="EMBL" id="JBFOLK010000005">
    <property type="protein sequence ID" value="KAL2511679.1"/>
    <property type="molecule type" value="Genomic_DNA"/>
</dbReference>
<organism evidence="1 2">
    <name type="scientific">Abeliophyllum distichum</name>
    <dbReference type="NCBI Taxonomy" id="126358"/>
    <lineage>
        <taxon>Eukaryota</taxon>
        <taxon>Viridiplantae</taxon>
        <taxon>Streptophyta</taxon>
        <taxon>Embryophyta</taxon>
        <taxon>Tracheophyta</taxon>
        <taxon>Spermatophyta</taxon>
        <taxon>Magnoliopsida</taxon>
        <taxon>eudicotyledons</taxon>
        <taxon>Gunneridae</taxon>
        <taxon>Pentapetalae</taxon>
        <taxon>asterids</taxon>
        <taxon>lamiids</taxon>
        <taxon>Lamiales</taxon>
        <taxon>Oleaceae</taxon>
        <taxon>Forsythieae</taxon>
        <taxon>Abeliophyllum</taxon>
    </lineage>
</organism>